<dbReference type="HAMAP" id="MF_00367">
    <property type="entry name" value="GTPase_Era"/>
    <property type="match status" value="1"/>
</dbReference>
<feature type="region of interest" description="G1" evidence="7">
    <location>
        <begin position="15"/>
        <end position="22"/>
    </location>
</feature>
<dbReference type="InterPro" id="IPR030388">
    <property type="entry name" value="G_ERA_dom"/>
</dbReference>
<evidence type="ECO:0000256" key="3">
    <source>
        <dbReference type="ARBA" id="ARBA00022741"/>
    </source>
</evidence>
<dbReference type="Pfam" id="PF01926">
    <property type="entry name" value="MMR_HSR1"/>
    <property type="match status" value="1"/>
</dbReference>
<dbReference type="InterPro" id="IPR006073">
    <property type="entry name" value="GTP-bd"/>
</dbReference>
<reference evidence="12" key="1">
    <citation type="submission" date="2023-10" db="EMBL/GenBank/DDBJ databases">
        <title>Genome analysis and identification of Salinococcus sp. Bachu38 nov., a PGPR from the rhizosphere of Tamarix.</title>
        <authorList>
            <person name="Liang Z."/>
            <person name="Zhang X."/>
            <person name="Jia J."/>
            <person name="Chen X."/>
            <person name="Wang Y."/>
            <person name="Wang Q."/>
            <person name="Wang R."/>
        </authorList>
    </citation>
    <scope>NUCLEOTIDE SEQUENCE [LARGE SCALE GENOMIC DNA]</scope>
    <source>
        <strain evidence="12">Bachu38</strain>
    </source>
</reference>
<dbReference type="InterPro" id="IPR009019">
    <property type="entry name" value="KH_sf_prok-type"/>
</dbReference>
<keyword evidence="5 6" id="KW-0342">GTP-binding</keyword>
<evidence type="ECO:0000256" key="5">
    <source>
        <dbReference type="ARBA" id="ARBA00023134"/>
    </source>
</evidence>
<keyword evidence="3 6" id="KW-0547">Nucleotide-binding</keyword>
<keyword evidence="6" id="KW-0699">rRNA-binding</keyword>
<comment type="subunit">
    <text evidence="6">Monomer.</text>
</comment>
<organism evidence="11 12">
    <name type="scientific">Salinicoccus bachuensis</name>
    <dbReference type="NCBI Taxonomy" id="3136731"/>
    <lineage>
        <taxon>Bacteria</taxon>
        <taxon>Bacillati</taxon>
        <taxon>Bacillota</taxon>
        <taxon>Bacilli</taxon>
        <taxon>Bacillales</taxon>
        <taxon>Staphylococcaceae</taxon>
        <taxon>Salinicoccus</taxon>
    </lineage>
</organism>
<feature type="region of interest" description="G4" evidence="7">
    <location>
        <begin position="124"/>
        <end position="127"/>
    </location>
</feature>
<feature type="region of interest" description="G5" evidence="7">
    <location>
        <begin position="153"/>
        <end position="155"/>
    </location>
</feature>
<feature type="region of interest" description="G2" evidence="7">
    <location>
        <begin position="41"/>
        <end position="45"/>
    </location>
</feature>
<evidence type="ECO:0000256" key="4">
    <source>
        <dbReference type="ARBA" id="ARBA00022884"/>
    </source>
</evidence>
<keyword evidence="12" id="KW-1185">Reference proteome</keyword>
<feature type="binding site" evidence="6">
    <location>
        <begin position="15"/>
        <end position="22"/>
    </location>
    <ligand>
        <name>GTP</name>
        <dbReference type="ChEBI" id="CHEBI:37565"/>
    </ligand>
</feature>
<evidence type="ECO:0000256" key="7">
    <source>
        <dbReference type="PROSITE-ProRule" id="PRU01050"/>
    </source>
</evidence>
<keyword evidence="6" id="KW-1003">Cell membrane</keyword>
<dbReference type="Proteomes" id="UP001455384">
    <property type="component" value="Chromosome"/>
</dbReference>
<gene>
    <name evidence="6 11" type="primary">era</name>
    <name evidence="11" type="ORF">RQP18_06400</name>
</gene>
<dbReference type="CDD" id="cd22534">
    <property type="entry name" value="KH-II_Era"/>
    <property type="match status" value="1"/>
</dbReference>
<feature type="domain" description="KH type-2" evidence="9">
    <location>
        <begin position="193"/>
        <end position="282"/>
    </location>
</feature>
<comment type="function">
    <text evidence="6">An essential GTPase that binds both GDP and GTP, with rapid nucleotide exchange. Plays a role in 16S rRNA processing and 30S ribosomal subunit biogenesis and possibly also in cell cycle regulation and energy metabolism.</text>
</comment>
<evidence type="ECO:0000259" key="9">
    <source>
        <dbReference type="PROSITE" id="PS50823"/>
    </source>
</evidence>
<dbReference type="PROSITE" id="PS50823">
    <property type="entry name" value="KH_TYPE_2"/>
    <property type="match status" value="1"/>
</dbReference>
<feature type="region of interest" description="G3" evidence="7">
    <location>
        <begin position="62"/>
        <end position="65"/>
    </location>
</feature>
<evidence type="ECO:0000313" key="12">
    <source>
        <dbReference type="Proteomes" id="UP001455384"/>
    </source>
</evidence>
<keyword evidence="6" id="KW-0472">Membrane</keyword>
<dbReference type="EMBL" id="CP138333">
    <property type="protein sequence ID" value="WZX30821.1"/>
    <property type="molecule type" value="Genomic_DNA"/>
</dbReference>
<dbReference type="CDD" id="cd04163">
    <property type="entry name" value="Era"/>
    <property type="match status" value="1"/>
</dbReference>
<dbReference type="InterPro" id="IPR015946">
    <property type="entry name" value="KH_dom-like_a/b"/>
</dbReference>
<evidence type="ECO:0000256" key="1">
    <source>
        <dbReference type="ARBA" id="ARBA00007921"/>
    </source>
</evidence>
<evidence type="ECO:0000256" key="6">
    <source>
        <dbReference type="HAMAP-Rule" id="MF_00367"/>
    </source>
</evidence>
<dbReference type="InterPro" id="IPR004044">
    <property type="entry name" value="KH_dom_type_2"/>
</dbReference>
<dbReference type="PANTHER" id="PTHR42698:SF1">
    <property type="entry name" value="GTPASE ERA, MITOCHONDRIAL"/>
    <property type="match status" value="1"/>
</dbReference>
<sequence>MTEKGFKSGFISIIGRPNVGKSTFMNKVLGQKVAIMSDKPQTTRNKIQGVHTTETSQMIFIDTPGIHKPKHQLGEHMMKVARNTLRETEAILFLVNVAEEIGRGDEYIIDMLKNTDTPIILVMNKIDLVHPDKLIEQIEVYKDKLPFADVVPISALQGNNVDRLLEVIEGYLPEGPMYYPEDRITDHPEHFIVGELIREKALHLTSQEIPHAIGVEVERMKADDRGTINVAAVIYVERDSQKGMVIGKNGKMLKEIGKLARIDIENLLGSRVYLELWVKVQKDWRNKSQFIRSLGYRDEEY</sequence>
<proteinExistence type="inferred from homology"/>
<feature type="domain" description="Era-type G" evidence="10">
    <location>
        <begin position="7"/>
        <end position="174"/>
    </location>
</feature>
<dbReference type="SUPFAM" id="SSF52540">
    <property type="entry name" value="P-loop containing nucleoside triphosphate hydrolases"/>
    <property type="match status" value="1"/>
</dbReference>
<evidence type="ECO:0000256" key="8">
    <source>
        <dbReference type="RuleBase" id="RU003761"/>
    </source>
</evidence>
<protein>
    <recommendedName>
        <fullName evidence="2 6">GTPase Era</fullName>
    </recommendedName>
</protein>
<dbReference type="InterPro" id="IPR027417">
    <property type="entry name" value="P-loop_NTPase"/>
</dbReference>
<evidence type="ECO:0000259" key="10">
    <source>
        <dbReference type="PROSITE" id="PS51713"/>
    </source>
</evidence>
<feature type="binding site" evidence="6">
    <location>
        <begin position="124"/>
        <end position="127"/>
    </location>
    <ligand>
        <name>GTP</name>
        <dbReference type="ChEBI" id="CHEBI:37565"/>
    </ligand>
</feature>
<dbReference type="InterPro" id="IPR005225">
    <property type="entry name" value="Small_GTP-bd"/>
</dbReference>
<keyword evidence="4 6" id="KW-0694">RNA-binding</keyword>
<dbReference type="Pfam" id="PF07650">
    <property type="entry name" value="KH_2"/>
    <property type="match status" value="1"/>
</dbReference>
<dbReference type="InterPro" id="IPR005662">
    <property type="entry name" value="GTPase_Era-like"/>
</dbReference>
<keyword evidence="6" id="KW-0690">Ribosome biogenesis</keyword>
<accession>A0ABZ3CM91</accession>
<comment type="similarity">
    <text evidence="1 6 7 8">Belongs to the TRAFAC class TrmE-Era-EngA-EngB-Septin-like GTPase superfamily. Era GTPase family.</text>
</comment>
<dbReference type="NCBIfam" id="NF000908">
    <property type="entry name" value="PRK00089.1"/>
    <property type="match status" value="1"/>
</dbReference>
<keyword evidence="6" id="KW-0963">Cytoplasm</keyword>
<dbReference type="RefSeq" id="WP_342389331.1">
    <property type="nucleotide sequence ID" value="NZ_CP138333.2"/>
</dbReference>
<dbReference type="PROSITE" id="PS51713">
    <property type="entry name" value="G_ERA"/>
    <property type="match status" value="1"/>
</dbReference>
<name>A0ABZ3CM91_9STAP</name>
<comment type="subcellular location">
    <subcellularLocation>
        <location evidence="6">Cytoplasm</location>
    </subcellularLocation>
    <subcellularLocation>
        <location evidence="6">Cell membrane</location>
        <topology evidence="6">Peripheral membrane protein</topology>
    </subcellularLocation>
</comment>
<dbReference type="NCBIfam" id="TIGR00436">
    <property type="entry name" value="era"/>
    <property type="match status" value="1"/>
</dbReference>
<dbReference type="SUPFAM" id="SSF54814">
    <property type="entry name" value="Prokaryotic type KH domain (KH-domain type II)"/>
    <property type="match status" value="1"/>
</dbReference>
<evidence type="ECO:0000256" key="2">
    <source>
        <dbReference type="ARBA" id="ARBA00020484"/>
    </source>
</evidence>
<feature type="binding site" evidence="6">
    <location>
        <begin position="62"/>
        <end position="66"/>
    </location>
    <ligand>
        <name>GTP</name>
        <dbReference type="ChEBI" id="CHEBI:37565"/>
    </ligand>
</feature>
<dbReference type="Gene3D" id="3.30.300.20">
    <property type="match status" value="1"/>
</dbReference>
<dbReference type="Gene3D" id="3.40.50.300">
    <property type="entry name" value="P-loop containing nucleotide triphosphate hydrolases"/>
    <property type="match status" value="1"/>
</dbReference>
<evidence type="ECO:0000313" key="11">
    <source>
        <dbReference type="EMBL" id="WZX30821.1"/>
    </source>
</evidence>
<dbReference type="PANTHER" id="PTHR42698">
    <property type="entry name" value="GTPASE ERA"/>
    <property type="match status" value="1"/>
</dbReference>
<dbReference type="NCBIfam" id="TIGR00231">
    <property type="entry name" value="small_GTP"/>
    <property type="match status" value="1"/>
</dbReference>